<protein>
    <submittedName>
        <fullName evidence="2">Uncharacterized protein</fullName>
    </submittedName>
</protein>
<gene>
    <name evidence="2" type="ORF">SAMN05444167_2062</name>
</gene>
<feature type="signal peptide" evidence="1">
    <location>
        <begin position="1"/>
        <end position="19"/>
    </location>
</feature>
<name>A0A1G7K552_9BACT</name>
<keyword evidence="3" id="KW-1185">Reference proteome</keyword>
<dbReference type="AlphaFoldDB" id="A0A1G7K552"/>
<evidence type="ECO:0000313" key="2">
    <source>
        <dbReference type="EMBL" id="SDF32365.1"/>
    </source>
</evidence>
<proteinExistence type="predicted"/>
<evidence type="ECO:0000256" key="1">
    <source>
        <dbReference type="SAM" id="SignalP"/>
    </source>
</evidence>
<dbReference type="EMBL" id="LT629690">
    <property type="protein sequence ID" value="SDF32365.1"/>
    <property type="molecule type" value="Genomic_DNA"/>
</dbReference>
<feature type="chain" id="PRO_5009241622" evidence="1">
    <location>
        <begin position="20"/>
        <end position="250"/>
    </location>
</feature>
<keyword evidence="1" id="KW-0732">Signal</keyword>
<reference evidence="2 3" key="1">
    <citation type="submission" date="2016-10" db="EMBL/GenBank/DDBJ databases">
        <authorList>
            <person name="de Groot N.N."/>
        </authorList>
    </citation>
    <scope>NUCLEOTIDE SEQUENCE [LARGE SCALE GENOMIC DNA]</scope>
    <source>
        <strain evidence="2 3">GAS232</strain>
    </source>
</reference>
<dbReference type="Proteomes" id="UP000182427">
    <property type="component" value="Chromosome I"/>
</dbReference>
<accession>A0A1G7K552</accession>
<sequence>MPRFAPSIAFMFATALLLADTAHCLGQTPVQLLHRKKLSPTADSLPRIKNPTPAQTKINRHLQMVDSEARGSAQGCTGLDEQGDNMFFQRDIRVTSSGPLFLSVEIHEGAGCGGVHPYNASFTLTYDLTTGALVKWSKYLTRTRAKDLTFTPLTEGMILPAVRSAVLEKLFVAGWQDRQGCTVEAVVGPDSKSEAELTDFQLSAATGGLSVLPVNLASAASACAAPVILGKSGMDELGIPQNIQDALLHQ</sequence>
<evidence type="ECO:0000313" key="3">
    <source>
        <dbReference type="Proteomes" id="UP000182427"/>
    </source>
</evidence>
<organism evidence="2 3">
    <name type="scientific">Terriglobus roseus</name>
    <dbReference type="NCBI Taxonomy" id="392734"/>
    <lineage>
        <taxon>Bacteria</taxon>
        <taxon>Pseudomonadati</taxon>
        <taxon>Acidobacteriota</taxon>
        <taxon>Terriglobia</taxon>
        <taxon>Terriglobales</taxon>
        <taxon>Acidobacteriaceae</taxon>
        <taxon>Terriglobus</taxon>
    </lineage>
</organism>